<evidence type="ECO:0000256" key="8">
    <source>
        <dbReference type="ARBA" id="ARBA00023014"/>
    </source>
</evidence>
<dbReference type="InterPro" id="IPR017896">
    <property type="entry name" value="4Fe4S_Fe-S-bd"/>
</dbReference>
<evidence type="ECO:0000256" key="4">
    <source>
        <dbReference type="ARBA" id="ARBA00022448"/>
    </source>
</evidence>
<dbReference type="AlphaFoldDB" id="A0A1G7YXD8"/>
<evidence type="ECO:0000256" key="3">
    <source>
        <dbReference type="ARBA" id="ARBA00020378"/>
    </source>
</evidence>
<dbReference type="EMBL" id="FNDE01000008">
    <property type="protein sequence ID" value="SDH01188.1"/>
    <property type="molecule type" value="Genomic_DNA"/>
</dbReference>
<evidence type="ECO:0000256" key="9">
    <source>
        <dbReference type="ARBA" id="ARBA00023231"/>
    </source>
</evidence>
<name>A0A1G7YXD8_ANETH</name>
<dbReference type="Gene3D" id="3.30.70.20">
    <property type="match status" value="1"/>
</dbReference>
<dbReference type="Proteomes" id="UP000198956">
    <property type="component" value="Unassembled WGS sequence"/>
</dbReference>
<gene>
    <name evidence="11" type="ORF">SAMN04489735_100852</name>
</gene>
<evidence type="ECO:0000256" key="7">
    <source>
        <dbReference type="ARBA" id="ARBA00023004"/>
    </source>
</evidence>
<protein>
    <recommendedName>
        <fullName evidence="3">Ferredoxin-like protein</fullName>
    </recommendedName>
</protein>
<keyword evidence="6" id="KW-0249">Electron transport</keyword>
<keyword evidence="7" id="KW-0408">Iron</keyword>
<dbReference type="RefSeq" id="WP_057898883.1">
    <property type="nucleotide sequence ID" value="NZ_CP080764.1"/>
</dbReference>
<keyword evidence="5" id="KW-0479">Metal-binding</keyword>
<sequence length="98" mass="11342">MQNRGITRTDMAPMELVQRIPADQTFIGIIDPKICLKKCIDKPCTYFCPTQVYRWQDNRIEIDQERCIECGASIMGCPYHNINWEYPPGGTGVMFQHT</sequence>
<dbReference type="SUPFAM" id="SSF54862">
    <property type="entry name" value="4Fe-4S ferredoxins"/>
    <property type="match status" value="1"/>
</dbReference>
<dbReference type="PROSITE" id="PS51379">
    <property type="entry name" value="4FE4S_FER_2"/>
    <property type="match status" value="1"/>
</dbReference>
<keyword evidence="9" id="KW-0535">Nitrogen fixation</keyword>
<accession>A0A1G7YXD8</accession>
<evidence type="ECO:0000256" key="2">
    <source>
        <dbReference type="ARBA" id="ARBA00009192"/>
    </source>
</evidence>
<dbReference type="InterPro" id="IPR007859">
    <property type="entry name" value="ETF-QO/FixX_C"/>
</dbReference>
<dbReference type="GeneID" id="97141513"/>
<reference evidence="11 12" key="1">
    <citation type="submission" date="2016-10" db="EMBL/GenBank/DDBJ databases">
        <authorList>
            <person name="de Groot N.N."/>
        </authorList>
    </citation>
    <scope>NUCLEOTIDE SEQUENCE [LARGE SCALE GENOMIC DNA]</scope>
    <source>
        <strain evidence="11 12">L 420-91</strain>
    </source>
</reference>
<keyword evidence="8" id="KW-0411">Iron-sulfur</keyword>
<organism evidence="11 12">
    <name type="scientific">Aneurinibacillus thermoaerophilus</name>
    <dbReference type="NCBI Taxonomy" id="143495"/>
    <lineage>
        <taxon>Bacteria</taxon>
        <taxon>Bacillati</taxon>
        <taxon>Bacillota</taxon>
        <taxon>Bacilli</taxon>
        <taxon>Bacillales</taxon>
        <taxon>Paenibacillaceae</taxon>
        <taxon>Aneurinibacillus group</taxon>
        <taxon>Aneurinibacillus</taxon>
    </lineage>
</organism>
<evidence type="ECO:0000313" key="11">
    <source>
        <dbReference type="EMBL" id="SDH01188.1"/>
    </source>
</evidence>
<dbReference type="Pfam" id="PF05187">
    <property type="entry name" value="Fer4_ETF_QO"/>
    <property type="match status" value="1"/>
</dbReference>
<dbReference type="PANTHER" id="PTHR43082">
    <property type="entry name" value="FERREDOXIN-LIKE"/>
    <property type="match status" value="1"/>
</dbReference>
<dbReference type="InterPro" id="IPR012206">
    <property type="entry name" value="Fd_FixX"/>
</dbReference>
<dbReference type="GO" id="GO:0005506">
    <property type="term" value="F:iron ion binding"/>
    <property type="evidence" value="ECO:0007669"/>
    <property type="project" value="InterPro"/>
</dbReference>
<evidence type="ECO:0000256" key="1">
    <source>
        <dbReference type="ARBA" id="ARBA00003208"/>
    </source>
</evidence>
<dbReference type="PANTHER" id="PTHR43082:SF3">
    <property type="entry name" value="FERREDOXIN-LIKE PROTEIN YDIT"/>
    <property type="match status" value="1"/>
</dbReference>
<comment type="similarity">
    <text evidence="2">To ferredoxins from P.putida and C.tartarivorum, ferredoxin I from A.vinelandii, ferredoxin II from D.desulfuricans.</text>
</comment>
<keyword evidence="4" id="KW-0813">Transport</keyword>
<feature type="domain" description="4Fe-4S ferredoxin-type" evidence="10">
    <location>
        <begin position="58"/>
        <end position="87"/>
    </location>
</feature>
<proteinExistence type="predicted"/>
<evidence type="ECO:0000259" key="10">
    <source>
        <dbReference type="PROSITE" id="PS51379"/>
    </source>
</evidence>
<evidence type="ECO:0000256" key="5">
    <source>
        <dbReference type="ARBA" id="ARBA00022723"/>
    </source>
</evidence>
<evidence type="ECO:0000313" key="12">
    <source>
        <dbReference type="Proteomes" id="UP000198956"/>
    </source>
</evidence>
<comment type="function">
    <text evidence="1">Could be a 3Fe-4S cluster-containing protein.</text>
</comment>
<evidence type="ECO:0000256" key="6">
    <source>
        <dbReference type="ARBA" id="ARBA00022982"/>
    </source>
</evidence>
<dbReference type="GO" id="GO:0051536">
    <property type="term" value="F:iron-sulfur cluster binding"/>
    <property type="evidence" value="ECO:0007669"/>
    <property type="project" value="UniProtKB-KW"/>
</dbReference>